<keyword evidence="1" id="KW-0472">Membrane</keyword>
<dbReference type="EMBL" id="CP040058">
    <property type="protein sequence ID" value="QCP33570.1"/>
    <property type="molecule type" value="Genomic_DNA"/>
</dbReference>
<dbReference type="PANTHER" id="PTHR40399:SF1">
    <property type="entry name" value="PTS SYSTEM GLUCITOL_SORBITOL-SPECIFIC EIIC COMPONENT"/>
    <property type="match status" value="1"/>
</dbReference>
<dbReference type="NCBIfam" id="TIGR00821">
    <property type="entry name" value="EII-GUT"/>
    <property type="match status" value="1"/>
</dbReference>
<keyword evidence="3" id="KW-1185">Reference proteome</keyword>
<feature type="transmembrane region" description="Helical" evidence="1">
    <location>
        <begin position="67"/>
        <end position="87"/>
    </location>
</feature>
<dbReference type="GO" id="GO:0016020">
    <property type="term" value="C:membrane"/>
    <property type="evidence" value="ECO:0007669"/>
    <property type="project" value="InterPro"/>
</dbReference>
<name>A0A4V1EFS2_9FIRM</name>
<evidence type="ECO:0000313" key="3">
    <source>
        <dbReference type="Proteomes" id="UP000298653"/>
    </source>
</evidence>
<feature type="transmembrane region" description="Helical" evidence="1">
    <location>
        <begin position="22"/>
        <end position="47"/>
    </location>
</feature>
<feature type="transmembrane region" description="Helical" evidence="1">
    <location>
        <begin position="142"/>
        <end position="159"/>
    </location>
</feature>
<sequence>MNVFVKLAEGFTGIVSAGGENLMGLITGILPNLLILLTCINAIITLVGEDRVMNFSKKLTRFRLLRYTLLPVISLFFLTNPMCYTMGRFVEEDQKPAFIDACFSFAHPITGLFPHGNAGELFVWTGIAAGITKLGYSTMPLAVRYLLAGVIVIFIRGNATEFLTKKIMAKNKGGAAK</sequence>
<accession>A0A4V1EFS2</accession>
<dbReference type="PANTHER" id="PTHR40399">
    <property type="entry name" value="PTS SYSTEM GLUCITOL/SORBITOL-SPECIFIC EIIC COMPONENT"/>
    <property type="match status" value="1"/>
</dbReference>
<evidence type="ECO:0000256" key="1">
    <source>
        <dbReference type="SAM" id="Phobius"/>
    </source>
</evidence>
<keyword evidence="1" id="KW-1133">Transmembrane helix</keyword>
<dbReference type="RefSeq" id="WP_006567948.1">
    <property type="nucleotide sequence ID" value="NZ_CP040058.1"/>
</dbReference>
<dbReference type="Pfam" id="PF03608">
    <property type="entry name" value="EII-GUT"/>
    <property type="match status" value="1"/>
</dbReference>
<dbReference type="KEGG" id="arf:AR1Y2_0116"/>
<dbReference type="AlphaFoldDB" id="A0A4V1EFS2"/>
<dbReference type="PROSITE" id="PS51107">
    <property type="entry name" value="PTS_EIIC_TYPE_5"/>
    <property type="match status" value="1"/>
</dbReference>
<dbReference type="Proteomes" id="UP000298653">
    <property type="component" value="Chromosome"/>
</dbReference>
<gene>
    <name evidence="2" type="ORF">AR1Y2_0116</name>
</gene>
<evidence type="ECO:0000313" key="2">
    <source>
        <dbReference type="EMBL" id="QCP33570.1"/>
    </source>
</evidence>
<dbReference type="GO" id="GO:0009401">
    <property type="term" value="P:phosphoenolpyruvate-dependent sugar phosphotransferase system"/>
    <property type="evidence" value="ECO:0007669"/>
    <property type="project" value="InterPro"/>
</dbReference>
<keyword evidence="1" id="KW-0812">Transmembrane</keyword>
<reference evidence="2 3" key="1">
    <citation type="submission" date="2019-05" db="EMBL/GenBank/DDBJ databases">
        <title>Complete genome sequencing of Anaerostipes rhamnosivorans.</title>
        <authorList>
            <person name="Bui T.P.N."/>
            <person name="de Vos W.M."/>
        </authorList>
    </citation>
    <scope>NUCLEOTIDE SEQUENCE [LARGE SCALE GENOMIC DNA]</scope>
    <source>
        <strain evidence="2 3">1y2</strain>
    </source>
</reference>
<proteinExistence type="predicted"/>
<dbReference type="PIRSF" id="PIRSF038321">
    <property type="entry name" value="PTS_glc_srb_IIC"/>
    <property type="match status" value="1"/>
</dbReference>
<protein>
    <submittedName>
        <fullName evidence="2">PTS system, glucitol/sorbitol-specific IIC component</fullName>
    </submittedName>
</protein>
<dbReference type="InterPro" id="IPR004699">
    <property type="entry name" value="PTS_IID_sorb"/>
</dbReference>
<dbReference type="OrthoDB" id="9799765at2"/>
<organism evidence="2 3">
    <name type="scientific">Anaerostipes rhamnosivorans</name>
    <dbReference type="NCBI Taxonomy" id="1229621"/>
    <lineage>
        <taxon>Bacteria</taxon>
        <taxon>Bacillati</taxon>
        <taxon>Bacillota</taxon>
        <taxon>Clostridia</taxon>
        <taxon>Lachnospirales</taxon>
        <taxon>Lachnospiraceae</taxon>
        <taxon>Anaerostipes</taxon>
    </lineage>
</organism>